<reference evidence="1" key="2">
    <citation type="submission" date="2024-05" db="EMBL/GenBank/DDBJ databases">
        <title>Identification and characterization of horizontal gene transfer across gut microbiota members of farm animals based on homology search.</title>
        <authorList>
            <person name="Schwarzerova J."/>
            <person name="Nykrynova M."/>
            <person name="Jureckova K."/>
            <person name="Cejkova D."/>
            <person name="Rychlik I."/>
        </authorList>
    </citation>
    <scope>NUCLEOTIDE SEQUENCE</scope>
    <source>
        <strain evidence="1">84_SSukc20</strain>
    </source>
</reference>
<gene>
    <name evidence="1" type="ORF">QVO10_11770</name>
</gene>
<sequence>MTKEEAQTLLSFHSCRNSDIENEKWENGFLGSLRPFRGELNAGNFAEIMECLKVLADDFKKPMVNQVLISDVYSIVHLGRRWIDGADFVTPEQQKLILFWVDTIQDCLYYLLEGDEETAFFEYIKK</sequence>
<dbReference type="RefSeq" id="WP_204970338.1">
    <property type="nucleotide sequence ID" value="NZ_JAUEII010000026.1"/>
</dbReference>
<comment type="caution">
    <text evidence="1">The sequence shown here is derived from an EMBL/GenBank/DDBJ whole genome shotgun (WGS) entry which is preliminary data.</text>
</comment>
<evidence type="ECO:0000313" key="2">
    <source>
        <dbReference type="Proteomes" id="UP001167871"/>
    </source>
</evidence>
<accession>A0ABT7X7P0</accession>
<proteinExistence type="predicted"/>
<evidence type="ECO:0000313" key="1">
    <source>
        <dbReference type="EMBL" id="MDN0050055.1"/>
    </source>
</evidence>
<organism evidence="1 2">
    <name type="scientific">Bacteroides gallinaceum</name>
    <dbReference type="NCBI Taxonomy" id="1462571"/>
    <lineage>
        <taxon>Bacteria</taxon>
        <taxon>Pseudomonadati</taxon>
        <taxon>Bacteroidota</taxon>
        <taxon>Bacteroidia</taxon>
        <taxon>Bacteroidales</taxon>
        <taxon>Bacteroidaceae</taxon>
        <taxon>Bacteroides</taxon>
    </lineage>
</organism>
<dbReference type="Proteomes" id="UP001167871">
    <property type="component" value="Unassembled WGS sequence"/>
</dbReference>
<name>A0ABT7X7P0_9BACE</name>
<keyword evidence="2" id="KW-1185">Reference proteome</keyword>
<protein>
    <submittedName>
        <fullName evidence="1">Uncharacterized protein</fullName>
    </submittedName>
</protein>
<reference evidence="1" key="1">
    <citation type="submission" date="2023-06" db="EMBL/GenBank/DDBJ databases">
        <authorList>
            <person name="Zeman M."/>
            <person name="Kubasova T."/>
            <person name="Jahodarova E."/>
            <person name="Nykrynova M."/>
            <person name="Rychlik I."/>
        </authorList>
    </citation>
    <scope>NUCLEOTIDE SEQUENCE</scope>
    <source>
        <strain evidence="1">84_SSukc20</strain>
    </source>
</reference>
<dbReference type="EMBL" id="JAUEII010000026">
    <property type="protein sequence ID" value="MDN0050055.1"/>
    <property type="molecule type" value="Genomic_DNA"/>
</dbReference>